<protein>
    <submittedName>
        <fullName evidence="1">Uncharacterized protein</fullName>
    </submittedName>
</protein>
<dbReference type="EMBL" id="CAKMUD010000001">
    <property type="protein sequence ID" value="CAH1566374.1"/>
    <property type="molecule type" value="Genomic_DNA"/>
</dbReference>
<dbReference type="AlphaFoldDB" id="A0AAU9QEC5"/>
<sequence length="50" mass="5968">MFYYLLRTRQSVRKEAIKVARALFFIVFIKFRKTLNQQPSCGNAPYLNLL</sequence>
<gene>
    <name evidence="1" type="ORF">THF1A12_10475</name>
</gene>
<proteinExistence type="predicted"/>
<organism evidence="1 2">
    <name type="scientific">Vibrio jasicida</name>
    <dbReference type="NCBI Taxonomy" id="766224"/>
    <lineage>
        <taxon>Bacteria</taxon>
        <taxon>Pseudomonadati</taxon>
        <taxon>Pseudomonadota</taxon>
        <taxon>Gammaproteobacteria</taxon>
        <taxon>Vibrionales</taxon>
        <taxon>Vibrionaceae</taxon>
        <taxon>Vibrio</taxon>
    </lineage>
</organism>
<evidence type="ECO:0000313" key="1">
    <source>
        <dbReference type="EMBL" id="CAH1566374.1"/>
    </source>
</evidence>
<reference evidence="1" key="1">
    <citation type="submission" date="2022-01" db="EMBL/GenBank/DDBJ databases">
        <authorList>
            <person name="Lagorce A."/>
        </authorList>
    </citation>
    <scope>NUCLEOTIDE SEQUENCE</scope>
    <source>
        <strain evidence="1">Th15_F1_A12</strain>
    </source>
</reference>
<name>A0AAU9QEC5_9VIBR</name>
<evidence type="ECO:0000313" key="2">
    <source>
        <dbReference type="Proteomes" id="UP001295462"/>
    </source>
</evidence>
<accession>A0AAU9QEC5</accession>
<comment type="caution">
    <text evidence="1">The sequence shown here is derived from an EMBL/GenBank/DDBJ whole genome shotgun (WGS) entry which is preliminary data.</text>
</comment>
<dbReference type="Proteomes" id="UP001295462">
    <property type="component" value="Unassembled WGS sequence"/>
</dbReference>